<evidence type="ECO:0000313" key="3">
    <source>
        <dbReference type="Proteomes" id="UP000717696"/>
    </source>
</evidence>
<reference evidence="2" key="1">
    <citation type="journal article" date="2021" name="Nat. Commun.">
        <title>Genetic determinants of endophytism in the Arabidopsis root mycobiome.</title>
        <authorList>
            <person name="Mesny F."/>
            <person name="Miyauchi S."/>
            <person name="Thiergart T."/>
            <person name="Pickel B."/>
            <person name="Atanasova L."/>
            <person name="Karlsson M."/>
            <person name="Huettel B."/>
            <person name="Barry K.W."/>
            <person name="Haridas S."/>
            <person name="Chen C."/>
            <person name="Bauer D."/>
            <person name="Andreopoulos W."/>
            <person name="Pangilinan J."/>
            <person name="LaButti K."/>
            <person name="Riley R."/>
            <person name="Lipzen A."/>
            <person name="Clum A."/>
            <person name="Drula E."/>
            <person name="Henrissat B."/>
            <person name="Kohler A."/>
            <person name="Grigoriev I.V."/>
            <person name="Martin F.M."/>
            <person name="Hacquard S."/>
        </authorList>
    </citation>
    <scope>NUCLEOTIDE SEQUENCE</scope>
    <source>
        <strain evidence="2">MPI-CAGE-AT-0021</strain>
    </source>
</reference>
<organism evidence="2 3">
    <name type="scientific">Dactylonectria estremocensis</name>
    <dbReference type="NCBI Taxonomy" id="1079267"/>
    <lineage>
        <taxon>Eukaryota</taxon>
        <taxon>Fungi</taxon>
        <taxon>Dikarya</taxon>
        <taxon>Ascomycota</taxon>
        <taxon>Pezizomycotina</taxon>
        <taxon>Sordariomycetes</taxon>
        <taxon>Hypocreomycetidae</taxon>
        <taxon>Hypocreales</taxon>
        <taxon>Nectriaceae</taxon>
        <taxon>Dactylonectria</taxon>
    </lineage>
</organism>
<protein>
    <submittedName>
        <fullName evidence="2">Uncharacterized protein</fullName>
    </submittedName>
</protein>
<gene>
    <name evidence="2" type="ORF">B0J13DRAFT_556535</name>
</gene>
<proteinExistence type="predicted"/>
<accession>A0A9P9ENX4</accession>
<dbReference type="OrthoDB" id="4893591at2759"/>
<feature type="region of interest" description="Disordered" evidence="1">
    <location>
        <begin position="93"/>
        <end position="116"/>
    </location>
</feature>
<dbReference type="Proteomes" id="UP000717696">
    <property type="component" value="Unassembled WGS sequence"/>
</dbReference>
<feature type="compositionally biased region" description="Basic and acidic residues" evidence="1">
    <location>
        <begin position="101"/>
        <end position="110"/>
    </location>
</feature>
<evidence type="ECO:0000256" key="1">
    <source>
        <dbReference type="SAM" id="MobiDB-lite"/>
    </source>
</evidence>
<comment type="caution">
    <text evidence="2">The sequence shown here is derived from an EMBL/GenBank/DDBJ whole genome shotgun (WGS) entry which is preliminary data.</text>
</comment>
<dbReference type="EMBL" id="JAGMUU010000012">
    <property type="protein sequence ID" value="KAH7141265.1"/>
    <property type="molecule type" value="Genomic_DNA"/>
</dbReference>
<sequence>MKVPNETNILNVPLHVKEDIHVTMTTQAYLKSGGTVNAVATIIFEGAMSEDQWAGDGTHRETFGPRDDLPDYRNDHEFGFVSGMCGYKRMTPSFSTKNPKKKLDGCRACENDPGSD</sequence>
<evidence type="ECO:0000313" key="2">
    <source>
        <dbReference type="EMBL" id="KAH7141265.1"/>
    </source>
</evidence>
<name>A0A9P9ENX4_9HYPO</name>
<dbReference type="AlphaFoldDB" id="A0A9P9ENX4"/>
<keyword evidence="3" id="KW-1185">Reference proteome</keyword>